<keyword evidence="2" id="KW-1185">Reference proteome</keyword>
<organism evidence="1 2">
    <name type="scientific">Dyadobacter koreensis</name>
    <dbReference type="NCBI Taxonomy" id="408657"/>
    <lineage>
        <taxon>Bacteria</taxon>
        <taxon>Pseudomonadati</taxon>
        <taxon>Bacteroidota</taxon>
        <taxon>Cytophagia</taxon>
        <taxon>Cytophagales</taxon>
        <taxon>Spirosomataceae</taxon>
        <taxon>Dyadobacter</taxon>
    </lineage>
</organism>
<evidence type="ECO:0000313" key="1">
    <source>
        <dbReference type="EMBL" id="SEI58587.1"/>
    </source>
</evidence>
<sequence>MEEEAKAMELAEKIMAEVSQYSLERQNELLETVVRKLSSGRDREALELEHKAMLIRNASHDLKNRLSILNHNK</sequence>
<accession>A0A1H6S1D6</accession>
<gene>
    <name evidence="1" type="ORF">SAMN04487995_1497</name>
</gene>
<name>A0A1H6S1D6_9BACT</name>
<proteinExistence type="predicted"/>
<protein>
    <submittedName>
        <fullName evidence="1">Uncharacterized protein</fullName>
    </submittedName>
</protein>
<reference evidence="1 2" key="1">
    <citation type="submission" date="2016-10" db="EMBL/GenBank/DDBJ databases">
        <authorList>
            <person name="de Groot N.N."/>
        </authorList>
    </citation>
    <scope>NUCLEOTIDE SEQUENCE [LARGE SCALE GENOMIC DNA]</scope>
    <source>
        <strain evidence="1 2">DSM 19938</strain>
    </source>
</reference>
<dbReference type="Proteomes" id="UP000199532">
    <property type="component" value="Unassembled WGS sequence"/>
</dbReference>
<dbReference type="RefSeq" id="WP_143072068.1">
    <property type="nucleotide sequence ID" value="NZ_FNXY01000002.1"/>
</dbReference>
<dbReference type="EMBL" id="FNXY01000002">
    <property type="protein sequence ID" value="SEI58587.1"/>
    <property type="molecule type" value="Genomic_DNA"/>
</dbReference>
<evidence type="ECO:0000313" key="2">
    <source>
        <dbReference type="Proteomes" id="UP000199532"/>
    </source>
</evidence>
<dbReference type="AlphaFoldDB" id="A0A1H6S1D6"/>